<feature type="domain" description="Fe2OG dioxygenase" evidence="3">
    <location>
        <begin position="262"/>
        <end position="351"/>
    </location>
</feature>
<dbReference type="EMBL" id="BNJQ01000005">
    <property type="protein sequence ID" value="GHP03220.1"/>
    <property type="molecule type" value="Genomic_DNA"/>
</dbReference>
<dbReference type="SUPFAM" id="SSF51197">
    <property type="entry name" value="Clavaminate synthase-like"/>
    <property type="match status" value="1"/>
</dbReference>
<comment type="caution">
    <text evidence="4">The sequence shown here is derived from an EMBL/GenBank/DDBJ whole genome shotgun (WGS) entry which is preliminary data.</text>
</comment>
<dbReference type="GO" id="GO:0006631">
    <property type="term" value="P:fatty acid metabolic process"/>
    <property type="evidence" value="ECO:0007669"/>
    <property type="project" value="TreeGrafter"/>
</dbReference>
<dbReference type="GO" id="GO:0006974">
    <property type="term" value="P:DNA damage response"/>
    <property type="evidence" value="ECO:0007669"/>
    <property type="project" value="InterPro"/>
</dbReference>
<dbReference type="PROSITE" id="PS51471">
    <property type="entry name" value="FE2OG_OXY"/>
    <property type="match status" value="1"/>
</dbReference>
<name>A0A830HBF6_9CHLO</name>
<dbReference type="Proteomes" id="UP000660262">
    <property type="component" value="Unassembled WGS sequence"/>
</dbReference>
<keyword evidence="2" id="KW-1133">Transmembrane helix</keyword>
<proteinExistence type="inferred from homology"/>
<sequence length="352" mass="39562">MGSVCLLSRLSFFLGTILVSALLALVTVAITLGGLPADRWHARRLLREHDPNAETVLAMQLYYASLETKPKWLDRLARLFRVRHLLVEDEDITSWVGKYDIKNVPPITNEDLESEKAKMIQRLWRGTRARAAYQAKVDEALEAEEDRSKYLHQHGLTELSVQISRAFDTVSLMIIAPAYFVTITVLLVIGSRRMLGESTDVFADVSDGLLFRRGGRGCRGEPDQANVFPPIPPVAEALLRRIRSLSTLAFPGQPALRHRRPLFDAMAVNRYSEGGYTKAHVDLLQYDDGIAIVSLVAPATLAFRMDGKCVRVRLGVGSLLMMCGSARYEWTHEVERVHKDERVSVVLRKLVQ</sequence>
<evidence type="ECO:0000256" key="2">
    <source>
        <dbReference type="SAM" id="Phobius"/>
    </source>
</evidence>
<dbReference type="PROSITE" id="PS50096">
    <property type="entry name" value="IQ"/>
    <property type="match status" value="1"/>
</dbReference>
<dbReference type="AlphaFoldDB" id="A0A830HBF6"/>
<accession>A0A830HBF6</accession>
<gene>
    <name evidence="4" type="ORF">PPROV_000197500</name>
</gene>
<evidence type="ECO:0000256" key="1">
    <source>
        <dbReference type="ARBA" id="ARBA00007879"/>
    </source>
</evidence>
<dbReference type="InterPro" id="IPR037151">
    <property type="entry name" value="AlkB-like_sf"/>
</dbReference>
<comment type="similarity">
    <text evidence="1">Belongs to the alkB family.</text>
</comment>
<dbReference type="InterPro" id="IPR005123">
    <property type="entry name" value="Oxoglu/Fe-dep_dioxygenase_dom"/>
</dbReference>
<dbReference type="PANTHER" id="PTHR21052:SF0">
    <property type="entry name" value="ALPHA-KETOGLUTARATE-DEPENDENT DIOXYGENASE ALKB HOMOLOG 7, MITOCHONDRIAL"/>
    <property type="match status" value="1"/>
</dbReference>
<reference evidence="4" key="1">
    <citation type="submission" date="2020-10" db="EMBL/GenBank/DDBJ databases">
        <title>Unveiling of a novel bifunctional photoreceptor, Dualchrome1, isolated from a cosmopolitan green alga.</title>
        <authorList>
            <person name="Suzuki S."/>
            <person name="Kawachi M."/>
        </authorList>
    </citation>
    <scope>NUCLEOTIDE SEQUENCE</scope>
    <source>
        <strain evidence="4">NIES 2893</strain>
    </source>
</reference>
<dbReference type="PANTHER" id="PTHR21052">
    <property type="entry name" value="SPERMATOGENESIS ASSOCIATED 11-RELATED"/>
    <property type="match status" value="1"/>
</dbReference>
<dbReference type="Pfam" id="PF13532">
    <property type="entry name" value="2OG-FeII_Oxy_2"/>
    <property type="match status" value="1"/>
</dbReference>
<feature type="transmembrane region" description="Helical" evidence="2">
    <location>
        <begin position="12"/>
        <end position="35"/>
    </location>
</feature>
<dbReference type="OrthoDB" id="412814at2759"/>
<organism evidence="4 5">
    <name type="scientific">Pycnococcus provasolii</name>
    <dbReference type="NCBI Taxonomy" id="41880"/>
    <lineage>
        <taxon>Eukaryota</taxon>
        <taxon>Viridiplantae</taxon>
        <taxon>Chlorophyta</taxon>
        <taxon>Pseudoscourfieldiophyceae</taxon>
        <taxon>Pseudoscourfieldiales</taxon>
        <taxon>Pycnococcaceae</taxon>
        <taxon>Pycnococcus</taxon>
    </lineage>
</organism>
<dbReference type="Gene3D" id="2.60.120.590">
    <property type="entry name" value="Alpha-ketoglutarate-dependent dioxygenase AlkB-like"/>
    <property type="match status" value="1"/>
</dbReference>
<feature type="transmembrane region" description="Helical" evidence="2">
    <location>
        <begin position="170"/>
        <end position="189"/>
    </location>
</feature>
<dbReference type="InterPro" id="IPR027450">
    <property type="entry name" value="AlkB-like"/>
</dbReference>
<keyword evidence="2" id="KW-0472">Membrane</keyword>
<dbReference type="InterPro" id="IPR032870">
    <property type="entry name" value="ALKBH7-like"/>
</dbReference>
<evidence type="ECO:0000259" key="3">
    <source>
        <dbReference type="PROSITE" id="PS51471"/>
    </source>
</evidence>
<protein>
    <recommendedName>
        <fullName evidence="3">Fe2OG dioxygenase domain-containing protein</fullName>
    </recommendedName>
</protein>
<keyword evidence="2" id="KW-0812">Transmembrane</keyword>
<keyword evidence="5" id="KW-1185">Reference proteome</keyword>
<dbReference type="GO" id="GO:0005759">
    <property type="term" value="C:mitochondrial matrix"/>
    <property type="evidence" value="ECO:0007669"/>
    <property type="project" value="TreeGrafter"/>
</dbReference>
<evidence type="ECO:0000313" key="4">
    <source>
        <dbReference type="EMBL" id="GHP03220.1"/>
    </source>
</evidence>
<evidence type="ECO:0000313" key="5">
    <source>
        <dbReference type="Proteomes" id="UP000660262"/>
    </source>
</evidence>